<gene>
    <name evidence="1" type="ORF">GN244_ATG15535</name>
    <name evidence="2" type="ORF">GN958_ATG08535</name>
</gene>
<dbReference type="AlphaFoldDB" id="A0A833SFC1"/>
<accession>A0A833SFC1</accession>
<dbReference type="Proteomes" id="UP000602510">
    <property type="component" value="Unassembled WGS sequence"/>
</dbReference>
<dbReference type="EMBL" id="JAACNO010001196">
    <property type="protein sequence ID" value="KAF4142359.1"/>
    <property type="molecule type" value="Genomic_DNA"/>
</dbReference>
<organism evidence="1 3">
    <name type="scientific">Phytophthora infestans</name>
    <name type="common">Potato late blight agent</name>
    <name type="synonym">Botrytis infestans</name>
    <dbReference type="NCBI Taxonomy" id="4787"/>
    <lineage>
        <taxon>Eukaryota</taxon>
        <taxon>Sar</taxon>
        <taxon>Stramenopiles</taxon>
        <taxon>Oomycota</taxon>
        <taxon>Peronosporomycetes</taxon>
        <taxon>Peronosporales</taxon>
        <taxon>Peronosporaceae</taxon>
        <taxon>Phytophthora</taxon>
    </lineage>
</organism>
<dbReference type="Proteomes" id="UP000704712">
    <property type="component" value="Unassembled WGS sequence"/>
</dbReference>
<evidence type="ECO:0000313" key="1">
    <source>
        <dbReference type="EMBL" id="KAF4032603.1"/>
    </source>
</evidence>
<sequence length="63" mass="7008">MIAVDSIDNQRSRAEFCPQETVEWLTEGGRLLTLTVVDGGQVDVVYEHWLAYKSEAQAAALLI</sequence>
<evidence type="ECO:0000313" key="3">
    <source>
        <dbReference type="Proteomes" id="UP000602510"/>
    </source>
</evidence>
<proteinExistence type="predicted"/>
<keyword evidence="3" id="KW-1185">Reference proteome</keyword>
<name>A0A833SFC1_PHYIN</name>
<evidence type="ECO:0000313" key="2">
    <source>
        <dbReference type="EMBL" id="KAF4142359.1"/>
    </source>
</evidence>
<dbReference type="EMBL" id="WSZM01000476">
    <property type="protein sequence ID" value="KAF4032603.1"/>
    <property type="molecule type" value="Genomic_DNA"/>
</dbReference>
<comment type="caution">
    <text evidence="1">The sequence shown here is derived from an EMBL/GenBank/DDBJ whole genome shotgun (WGS) entry which is preliminary data.</text>
</comment>
<reference evidence="1" key="1">
    <citation type="submission" date="2020-04" db="EMBL/GenBank/DDBJ databases">
        <title>Hybrid Assembly of Korean Phytophthora infestans isolates.</title>
        <authorList>
            <person name="Prokchorchik M."/>
            <person name="Lee Y."/>
            <person name="Seo J."/>
            <person name="Cho J.-H."/>
            <person name="Park Y.-E."/>
            <person name="Jang D.-C."/>
            <person name="Im J.-S."/>
            <person name="Choi J.-G."/>
            <person name="Park H.-J."/>
            <person name="Lee G.-B."/>
            <person name="Lee Y.-G."/>
            <person name="Hong S.-Y."/>
            <person name="Cho K."/>
            <person name="Sohn K.H."/>
        </authorList>
    </citation>
    <scope>NUCLEOTIDE SEQUENCE</scope>
    <source>
        <strain evidence="1">KR_1_A1</strain>
        <strain evidence="2">KR_2_A2</strain>
    </source>
</reference>
<protein>
    <submittedName>
        <fullName evidence="1">Uncharacterized protein</fullName>
    </submittedName>
</protein>